<accession>A0AA97F3W1</accession>
<keyword evidence="2" id="KW-1185">Reference proteome</keyword>
<sequence>MASSLHVTAKPGFATVWTEAGPRKSAYDHLMTIGTYFSDRGASVPDDTDYLTLGSDTIPITRENIVHVEDIRPFLGKFLLSVKDREVFPTHTIFILYDHAVTGEDLSDDIVNYIGVFPYEW</sequence>
<gene>
    <name evidence="1" type="ORF">RB602_08065</name>
</gene>
<dbReference type="AlphaFoldDB" id="A0AA97F3W1"/>
<organism evidence="1 2">
    <name type="scientific">Alterisphingorhabdus coralli</name>
    <dbReference type="NCBI Taxonomy" id="3071408"/>
    <lineage>
        <taxon>Bacteria</taxon>
        <taxon>Pseudomonadati</taxon>
        <taxon>Pseudomonadota</taxon>
        <taxon>Alphaproteobacteria</taxon>
        <taxon>Sphingomonadales</taxon>
        <taxon>Sphingomonadaceae</taxon>
        <taxon>Alterisphingorhabdus (ex Yan et al. 2024)</taxon>
    </lineage>
</organism>
<protein>
    <submittedName>
        <fullName evidence="1">Uncharacterized protein</fullName>
    </submittedName>
</protein>
<dbReference type="Proteomes" id="UP001302429">
    <property type="component" value="Chromosome"/>
</dbReference>
<reference evidence="1 2" key="1">
    <citation type="submission" date="2023-10" db="EMBL/GenBank/DDBJ databases">
        <title>Complete genome sequence of a Sphingomonadaceae bacterium.</title>
        <authorList>
            <person name="Yan C."/>
        </authorList>
    </citation>
    <scope>NUCLEOTIDE SEQUENCE [LARGE SCALE GENOMIC DNA]</scope>
    <source>
        <strain evidence="1 2">SCSIO 66989</strain>
    </source>
</reference>
<proteinExistence type="predicted"/>
<evidence type="ECO:0000313" key="2">
    <source>
        <dbReference type="Proteomes" id="UP001302429"/>
    </source>
</evidence>
<dbReference type="EMBL" id="CP136594">
    <property type="protein sequence ID" value="WOE73826.1"/>
    <property type="molecule type" value="Genomic_DNA"/>
</dbReference>
<name>A0AA97F3W1_9SPHN</name>
<dbReference type="RefSeq" id="WP_317080051.1">
    <property type="nucleotide sequence ID" value="NZ_CP136594.1"/>
</dbReference>
<dbReference type="KEGG" id="acoa:RB602_08065"/>
<evidence type="ECO:0000313" key="1">
    <source>
        <dbReference type="EMBL" id="WOE73826.1"/>
    </source>
</evidence>